<dbReference type="PROSITE" id="PS50005">
    <property type="entry name" value="TPR"/>
    <property type="match status" value="5"/>
</dbReference>
<feature type="compositionally biased region" description="Basic and acidic residues" evidence="7">
    <location>
        <begin position="241"/>
        <end position="257"/>
    </location>
</feature>
<dbReference type="Gene3D" id="1.25.40.10">
    <property type="entry name" value="Tetratricopeptide repeat domain"/>
    <property type="match status" value="3"/>
</dbReference>
<keyword evidence="10" id="KW-1185">Reference proteome</keyword>
<feature type="repeat" description="TPR" evidence="6">
    <location>
        <begin position="70"/>
        <end position="103"/>
    </location>
</feature>
<sequence>MADEAKAKGNAAFSSGDYEAAVRHFTEAISLSPDNHVLYSNRSAAHASLHNYADALADAKKTVELKPDWSKGYSRLGAAHLGLQDYIEAVNSYKKGLDIDPNNEALKSGLADAKAAASASFRSRSPPADNPFGSAFAGPEMWAKLTADPTTRSYLDQDDFRNMMKDIQRNPNNLNLYLKDQRVMQALGVLLNVKFKGPTGGDDVEMQDEDAPKGPETSKEETRKPESEPEPEPMELTEEEKEAKERKEKALKEKEAGNAAYKKKEFEKAIEHYSSALELDDEDISYLTNRAAVYLEMGKYEECIKDCDKAVERGRELRSDFKMIARALTRKGTALVKMAKCSKDYEPAIETFQKALTEHRNPDTLKKLNEAEKAKKELEQQEIFDPKIADEEREKGNEFFKQQKYPEAIQHYTESLRRNPKDPRTYSNRAACYTKLGAMPEGLKDADKCIELDPTFSKGYTRKGAIQFFLKEYDKALETYQEGLKHDPQNQELLDGVRRCVQQINKAGRGELSPEELKERQAKGMQDPKFRTYSLTQS</sequence>
<proteinExistence type="predicted"/>
<dbReference type="EMBL" id="KK785143">
    <property type="protein sequence ID" value="KDO48395.1"/>
    <property type="molecule type" value="Genomic_DNA"/>
</dbReference>
<dbReference type="FunFam" id="1.25.40.10:FF:000102">
    <property type="entry name" value="hsp70-Hsp90 organizing protein 3-like"/>
    <property type="match status" value="1"/>
</dbReference>
<feature type="region of interest" description="Disordered" evidence="7">
    <location>
        <begin position="508"/>
        <end position="538"/>
    </location>
</feature>
<feature type="compositionally biased region" description="Basic and acidic residues" evidence="7">
    <location>
        <begin position="515"/>
        <end position="530"/>
    </location>
</feature>
<dbReference type="InterPro" id="IPR006636">
    <property type="entry name" value="STI1_HS-bd"/>
</dbReference>
<dbReference type="SMART" id="SM00028">
    <property type="entry name" value="TPR"/>
    <property type="match status" value="9"/>
</dbReference>
<evidence type="ECO:0000256" key="7">
    <source>
        <dbReference type="SAM" id="MobiDB-lite"/>
    </source>
</evidence>
<dbReference type="InterPro" id="IPR013105">
    <property type="entry name" value="TPR_2"/>
</dbReference>
<dbReference type="PaxDb" id="2711-XP_006477255.1"/>
<dbReference type="STRING" id="2711.A0A067E3F4"/>
<comment type="subcellular location">
    <subcellularLocation>
        <location evidence="1">Cytoplasm</location>
    </subcellularLocation>
</comment>
<feature type="compositionally biased region" description="Basic and acidic residues" evidence="7">
    <location>
        <begin position="210"/>
        <end position="227"/>
    </location>
</feature>
<dbReference type="PROSITE" id="PS50293">
    <property type="entry name" value="TPR_REGION"/>
    <property type="match status" value="1"/>
</dbReference>
<evidence type="ECO:0000256" key="4">
    <source>
        <dbReference type="ARBA" id="ARBA00022803"/>
    </source>
</evidence>
<dbReference type="eggNOG" id="KOG0548">
    <property type="taxonomic scope" value="Eukaryota"/>
</dbReference>
<dbReference type="FunFam" id="1.25.40.10:FF:000020">
    <property type="entry name" value="Stress-induced phosphoprotein 1"/>
    <property type="match status" value="1"/>
</dbReference>
<dbReference type="SUPFAM" id="SSF48452">
    <property type="entry name" value="TPR-like"/>
    <property type="match status" value="3"/>
</dbReference>
<evidence type="ECO:0000313" key="10">
    <source>
        <dbReference type="Proteomes" id="UP000027120"/>
    </source>
</evidence>
<gene>
    <name evidence="9" type="ORF">CISIN_1g009278mg</name>
</gene>
<dbReference type="SMART" id="SM00727">
    <property type="entry name" value="STI1"/>
    <property type="match status" value="1"/>
</dbReference>
<evidence type="ECO:0000256" key="1">
    <source>
        <dbReference type="ARBA" id="ARBA00004496"/>
    </source>
</evidence>
<evidence type="ECO:0000256" key="5">
    <source>
        <dbReference type="ARBA" id="ARBA00023186"/>
    </source>
</evidence>
<evidence type="ECO:0000256" key="6">
    <source>
        <dbReference type="PROSITE-ProRule" id="PRU00339"/>
    </source>
</evidence>
<evidence type="ECO:0000259" key="8">
    <source>
        <dbReference type="SMART" id="SM00727"/>
    </source>
</evidence>
<dbReference type="InterPro" id="IPR011990">
    <property type="entry name" value="TPR-like_helical_dom_sf"/>
</dbReference>
<keyword evidence="4 6" id="KW-0802">TPR repeat</keyword>
<dbReference type="Pfam" id="PF17830">
    <property type="entry name" value="STI1-HOP_DP"/>
    <property type="match status" value="1"/>
</dbReference>
<feature type="repeat" description="TPR" evidence="6">
    <location>
        <begin position="389"/>
        <end position="422"/>
    </location>
</feature>
<dbReference type="SMR" id="A0A067E3F4"/>
<name>A0A067E3F4_CITSI</name>
<organism evidence="9 10">
    <name type="scientific">Citrus sinensis</name>
    <name type="common">Sweet orange</name>
    <name type="synonym">Citrus aurantium var. sinensis</name>
    <dbReference type="NCBI Taxonomy" id="2711"/>
    <lineage>
        <taxon>Eukaryota</taxon>
        <taxon>Viridiplantae</taxon>
        <taxon>Streptophyta</taxon>
        <taxon>Embryophyta</taxon>
        <taxon>Tracheophyta</taxon>
        <taxon>Spermatophyta</taxon>
        <taxon>Magnoliopsida</taxon>
        <taxon>eudicotyledons</taxon>
        <taxon>Gunneridae</taxon>
        <taxon>Pentapetalae</taxon>
        <taxon>rosids</taxon>
        <taxon>malvids</taxon>
        <taxon>Sapindales</taxon>
        <taxon>Rutaceae</taxon>
        <taxon>Aurantioideae</taxon>
        <taxon>Citrus</taxon>
    </lineage>
</organism>
<evidence type="ECO:0000256" key="2">
    <source>
        <dbReference type="ARBA" id="ARBA00022490"/>
    </source>
</evidence>
<feature type="repeat" description="TPR" evidence="6">
    <location>
        <begin position="2"/>
        <end position="35"/>
    </location>
</feature>
<evidence type="ECO:0000313" key="9">
    <source>
        <dbReference type="EMBL" id="KDO48395.1"/>
    </source>
</evidence>
<dbReference type="InterPro" id="IPR019734">
    <property type="entry name" value="TPR_rpt"/>
</dbReference>
<keyword evidence="5" id="KW-0143">Chaperone</keyword>
<dbReference type="Pfam" id="PF07719">
    <property type="entry name" value="TPR_2"/>
    <property type="match status" value="2"/>
</dbReference>
<feature type="region of interest" description="Disordered" evidence="7">
    <location>
        <begin position="197"/>
        <end position="257"/>
    </location>
</feature>
<dbReference type="FunFam" id="1.25.40.10:FF:000010">
    <property type="entry name" value="Stress-induced phosphoprotein 1"/>
    <property type="match status" value="1"/>
</dbReference>
<dbReference type="PANTHER" id="PTHR22904">
    <property type="entry name" value="TPR REPEAT CONTAINING PROTEIN"/>
    <property type="match status" value="1"/>
</dbReference>
<protein>
    <recommendedName>
        <fullName evidence="8">STI1 domain-containing protein</fullName>
    </recommendedName>
</protein>
<dbReference type="FunFam" id="1.10.260.100:FF:000004">
    <property type="entry name" value="Putative stress-induced-phosphoprotein 1"/>
    <property type="match status" value="1"/>
</dbReference>
<feature type="domain" description="STI1" evidence="8">
    <location>
        <begin position="148"/>
        <end position="187"/>
    </location>
</feature>
<dbReference type="PANTHER" id="PTHR22904:SF533">
    <property type="entry name" value="HSP70-HSP90 ORGANIZING PROTEIN 3"/>
    <property type="match status" value="1"/>
</dbReference>
<keyword evidence="2" id="KW-0963">Cytoplasm</keyword>
<dbReference type="Pfam" id="PF00515">
    <property type="entry name" value="TPR_1"/>
    <property type="match status" value="1"/>
</dbReference>
<dbReference type="Pfam" id="PF13414">
    <property type="entry name" value="TPR_11"/>
    <property type="match status" value="2"/>
</dbReference>
<evidence type="ECO:0000256" key="3">
    <source>
        <dbReference type="ARBA" id="ARBA00022737"/>
    </source>
</evidence>
<feature type="repeat" description="TPR" evidence="6">
    <location>
        <begin position="250"/>
        <end position="283"/>
    </location>
</feature>
<dbReference type="AlphaFoldDB" id="A0A067E3F4"/>
<keyword evidence="3" id="KW-0677">Repeat</keyword>
<feature type="repeat" description="TPR" evidence="6">
    <location>
        <begin position="457"/>
        <end position="490"/>
    </location>
</feature>
<dbReference type="GO" id="GO:0005737">
    <property type="term" value="C:cytoplasm"/>
    <property type="evidence" value="ECO:0007669"/>
    <property type="project" value="UniProtKB-SubCell"/>
</dbReference>
<feature type="compositionally biased region" description="Acidic residues" evidence="7">
    <location>
        <begin position="228"/>
        <end position="240"/>
    </location>
</feature>
<accession>A0A067E3F4</accession>
<dbReference type="Proteomes" id="UP000027120">
    <property type="component" value="Unassembled WGS sequence"/>
</dbReference>
<dbReference type="GO" id="GO:0051879">
    <property type="term" value="F:Hsp90 protein binding"/>
    <property type="evidence" value="ECO:0000318"/>
    <property type="project" value="GO_Central"/>
</dbReference>
<dbReference type="Gene3D" id="1.10.260.100">
    <property type="match status" value="1"/>
</dbReference>
<reference evidence="9 10" key="1">
    <citation type="submission" date="2014-04" db="EMBL/GenBank/DDBJ databases">
        <authorList>
            <consortium name="International Citrus Genome Consortium"/>
            <person name="Gmitter F."/>
            <person name="Chen C."/>
            <person name="Farmerie W."/>
            <person name="Harkins T."/>
            <person name="Desany B."/>
            <person name="Mohiuddin M."/>
            <person name="Kodira C."/>
            <person name="Borodovsky M."/>
            <person name="Lomsadze A."/>
            <person name="Burns P."/>
            <person name="Jenkins J."/>
            <person name="Prochnik S."/>
            <person name="Shu S."/>
            <person name="Chapman J."/>
            <person name="Pitluck S."/>
            <person name="Schmutz J."/>
            <person name="Rokhsar D."/>
        </authorList>
    </citation>
    <scope>NUCLEOTIDE SEQUENCE</scope>
</reference>
<dbReference type="InterPro" id="IPR041243">
    <property type="entry name" value="STI1/HOP_DP"/>
</dbReference>